<dbReference type="Pfam" id="PF00753">
    <property type="entry name" value="Lactamase_B"/>
    <property type="match status" value="1"/>
</dbReference>
<name>A0ABD0YBE3_9HEMI</name>
<evidence type="ECO:0000256" key="4">
    <source>
        <dbReference type="ARBA" id="ARBA00022833"/>
    </source>
</evidence>
<dbReference type="GO" id="GO:0046872">
    <property type="term" value="F:metal ion binding"/>
    <property type="evidence" value="ECO:0007669"/>
    <property type="project" value="UniProtKB-KW"/>
</dbReference>
<dbReference type="AlphaFoldDB" id="A0ABD0YBE3"/>
<evidence type="ECO:0000313" key="7">
    <source>
        <dbReference type="EMBL" id="KAL1124651.1"/>
    </source>
</evidence>
<dbReference type="PANTHER" id="PTHR23131">
    <property type="entry name" value="ENDORIBONUCLEASE LACTB2"/>
    <property type="match status" value="1"/>
</dbReference>
<evidence type="ECO:0000256" key="2">
    <source>
        <dbReference type="ARBA" id="ARBA00022723"/>
    </source>
</evidence>
<dbReference type="PANTHER" id="PTHR23131:SF0">
    <property type="entry name" value="ENDORIBONUCLEASE LACTB2"/>
    <property type="match status" value="1"/>
</dbReference>
<keyword evidence="3" id="KW-0378">Hydrolase</keyword>
<sequence>MTLQGTNTYVIGSGPRRILIDTGSGGKPQYVKNLTKILTEEKIKIDHVVITHWHEDHIGGVPEIKSLLEKGSTVWKYKRSDSVNEAYHNNVSLNYLKDGEELKAGDCTLRVIHTPGHTTDHISLFLKEENALFSGDCILGEGPAVFEDLYDYMVSLELMLGLKARIIYPGHGPIVEVCGIFIMVV</sequence>
<dbReference type="GO" id="GO:0016787">
    <property type="term" value="F:hydrolase activity"/>
    <property type="evidence" value="ECO:0007669"/>
    <property type="project" value="UniProtKB-KW"/>
</dbReference>
<evidence type="ECO:0000259" key="6">
    <source>
        <dbReference type="SMART" id="SM00849"/>
    </source>
</evidence>
<dbReference type="Gene3D" id="3.60.15.10">
    <property type="entry name" value="Ribonuclease Z/Hydroxyacylglutathione hydrolase-like"/>
    <property type="match status" value="1"/>
</dbReference>
<organism evidence="7 8">
    <name type="scientific">Ranatra chinensis</name>
    <dbReference type="NCBI Taxonomy" id="642074"/>
    <lineage>
        <taxon>Eukaryota</taxon>
        <taxon>Metazoa</taxon>
        <taxon>Ecdysozoa</taxon>
        <taxon>Arthropoda</taxon>
        <taxon>Hexapoda</taxon>
        <taxon>Insecta</taxon>
        <taxon>Pterygota</taxon>
        <taxon>Neoptera</taxon>
        <taxon>Paraneoptera</taxon>
        <taxon>Hemiptera</taxon>
        <taxon>Heteroptera</taxon>
        <taxon>Panheteroptera</taxon>
        <taxon>Nepomorpha</taxon>
        <taxon>Nepidae</taxon>
        <taxon>Ranatrinae</taxon>
        <taxon>Ranatra</taxon>
    </lineage>
</organism>
<dbReference type="InterPro" id="IPR047921">
    <property type="entry name" value="LACTB2-like_MBL-fold"/>
</dbReference>
<dbReference type="InterPro" id="IPR001279">
    <property type="entry name" value="Metallo-B-lactamas"/>
</dbReference>
<dbReference type="SUPFAM" id="SSF56281">
    <property type="entry name" value="Metallo-hydrolase/oxidoreductase"/>
    <property type="match status" value="1"/>
</dbReference>
<evidence type="ECO:0000256" key="1">
    <source>
        <dbReference type="ARBA" id="ARBA00006759"/>
    </source>
</evidence>
<dbReference type="FunFam" id="3.60.15.10:FF:000017">
    <property type="entry name" value="Lactamase beta 2"/>
    <property type="match status" value="1"/>
</dbReference>
<keyword evidence="2" id="KW-0479">Metal-binding</keyword>
<comment type="similarity">
    <text evidence="1">Belongs to the metallo-beta-lactamase superfamily. Glyoxalase II family.</text>
</comment>
<dbReference type="SMART" id="SM00849">
    <property type="entry name" value="Lactamase_B"/>
    <property type="match status" value="1"/>
</dbReference>
<proteinExistence type="inferred from homology"/>
<dbReference type="InterPro" id="IPR036866">
    <property type="entry name" value="RibonucZ/Hydroxyglut_hydro"/>
</dbReference>
<dbReference type="Proteomes" id="UP001558652">
    <property type="component" value="Unassembled WGS sequence"/>
</dbReference>
<keyword evidence="8" id="KW-1185">Reference proteome</keyword>
<evidence type="ECO:0000313" key="8">
    <source>
        <dbReference type="Proteomes" id="UP001558652"/>
    </source>
</evidence>
<dbReference type="GO" id="GO:0031123">
    <property type="term" value="P:RNA 3'-end processing"/>
    <property type="evidence" value="ECO:0007669"/>
    <property type="project" value="UniProtKB-ARBA"/>
</dbReference>
<dbReference type="EMBL" id="JBFDAA010000010">
    <property type="protein sequence ID" value="KAL1124651.1"/>
    <property type="molecule type" value="Genomic_DNA"/>
</dbReference>
<dbReference type="CDD" id="cd07722">
    <property type="entry name" value="LACTB2-like_MBL-fold"/>
    <property type="match status" value="1"/>
</dbReference>
<protein>
    <recommendedName>
        <fullName evidence="5">Beta-lactamase-like protein 2 homolog</fullName>
    </recommendedName>
</protein>
<comment type="caution">
    <text evidence="7">The sequence shown here is derived from an EMBL/GenBank/DDBJ whole genome shotgun (WGS) entry which is preliminary data.</text>
</comment>
<evidence type="ECO:0000256" key="3">
    <source>
        <dbReference type="ARBA" id="ARBA00022801"/>
    </source>
</evidence>
<keyword evidence="4" id="KW-0862">Zinc</keyword>
<accession>A0ABD0YBE3</accession>
<reference evidence="7 8" key="1">
    <citation type="submission" date="2024-07" db="EMBL/GenBank/DDBJ databases">
        <title>Chromosome-level genome assembly of the water stick insect Ranatra chinensis (Heteroptera: Nepidae).</title>
        <authorList>
            <person name="Liu X."/>
        </authorList>
    </citation>
    <scope>NUCLEOTIDE SEQUENCE [LARGE SCALE GENOMIC DNA]</scope>
    <source>
        <strain evidence="7">Cailab_2021Rc</strain>
        <tissue evidence="7">Muscle</tissue>
    </source>
</reference>
<feature type="domain" description="Metallo-beta-lactamase" evidence="6">
    <location>
        <begin position="5"/>
        <end position="171"/>
    </location>
</feature>
<dbReference type="InterPro" id="IPR050662">
    <property type="entry name" value="Sec-metab_biosynth-thioest"/>
</dbReference>
<gene>
    <name evidence="7" type="ORF">AAG570_001275</name>
</gene>
<evidence type="ECO:0000256" key="5">
    <source>
        <dbReference type="ARBA" id="ARBA00069358"/>
    </source>
</evidence>